<dbReference type="Proteomes" id="UP001172645">
    <property type="component" value="Unassembled WGS sequence"/>
</dbReference>
<name>A0ABT7K9G2_9HYPH</name>
<accession>A0ABT7K9G2</accession>
<comment type="caution">
    <text evidence="1">The sequence shown here is derived from an EMBL/GenBank/DDBJ whole genome shotgun (WGS) entry which is preliminary data.</text>
</comment>
<dbReference type="RefSeq" id="WP_285873318.1">
    <property type="nucleotide sequence ID" value="NZ_JARFYM010000060.1"/>
</dbReference>
<gene>
    <name evidence="1" type="ORF">PY649_33460</name>
</gene>
<evidence type="ECO:0000313" key="1">
    <source>
        <dbReference type="EMBL" id="MDL2403774.1"/>
    </source>
</evidence>
<organism evidence="1 2">
    <name type="scientific">Rhizobium mayense</name>
    <dbReference type="NCBI Taxonomy" id="1312184"/>
    <lineage>
        <taxon>Bacteria</taxon>
        <taxon>Pseudomonadati</taxon>
        <taxon>Pseudomonadota</taxon>
        <taxon>Alphaproteobacteria</taxon>
        <taxon>Hyphomicrobiales</taxon>
        <taxon>Rhizobiaceae</taxon>
        <taxon>Rhizobium/Agrobacterium group</taxon>
        <taxon>Rhizobium</taxon>
    </lineage>
</organism>
<protein>
    <submittedName>
        <fullName evidence="1">Uncharacterized protein</fullName>
    </submittedName>
</protein>
<proteinExistence type="predicted"/>
<keyword evidence="2" id="KW-1185">Reference proteome</keyword>
<sequence>MLPTTMIAVMRRYFALREELTRLKSAALEGRRKAMGIPVGEFYHVRSESEHAVDVVRFVTLKKEMDFLMSLAEGWARGTLSVSTHWPIDPPTGDNGEATLFSVGKGWNISLELFGIARRSLIRSTDGN</sequence>
<dbReference type="EMBL" id="JARFYM010000060">
    <property type="protein sequence ID" value="MDL2403774.1"/>
    <property type="molecule type" value="Genomic_DNA"/>
</dbReference>
<reference evidence="1" key="1">
    <citation type="submission" date="2023-06" db="EMBL/GenBank/DDBJ databases">
        <title>Phylogenetic Diversity of Rhizobium strains.</title>
        <authorList>
            <person name="Moura F.T."/>
            <person name="Helene L.C.F."/>
            <person name="Hungria M."/>
        </authorList>
    </citation>
    <scope>NUCLEOTIDE SEQUENCE</scope>
    <source>
        <strain evidence="1">CCGE526</strain>
    </source>
</reference>
<evidence type="ECO:0000313" key="2">
    <source>
        <dbReference type="Proteomes" id="UP001172645"/>
    </source>
</evidence>